<keyword evidence="2" id="KW-1185">Reference proteome</keyword>
<organism evidence="1 2">
    <name type="scientific">Durusdinium trenchii</name>
    <dbReference type="NCBI Taxonomy" id="1381693"/>
    <lineage>
        <taxon>Eukaryota</taxon>
        <taxon>Sar</taxon>
        <taxon>Alveolata</taxon>
        <taxon>Dinophyceae</taxon>
        <taxon>Suessiales</taxon>
        <taxon>Symbiodiniaceae</taxon>
        <taxon>Durusdinium</taxon>
    </lineage>
</organism>
<evidence type="ECO:0000313" key="2">
    <source>
        <dbReference type="Proteomes" id="UP001642464"/>
    </source>
</evidence>
<gene>
    <name evidence="1" type="ORF">SCF082_LOCUS38697</name>
</gene>
<comment type="caution">
    <text evidence="1">The sequence shown here is derived from an EMBL/GenBank/DDBJ whole genome shotgun (WGS) entry which is preliminary data.</text>
</comment>
<reference evidence="1 2" key="1">
    <citation type="submission" date="2024-02" db="EMBL/GenBank/DDBJ databases">
        <authorList>
            <person name="Chen Y."/>
            <person name="Shah S."/>
            <person name="Dougan E. K."/>
            <person name="Thang M."/>
            <person name="Chan C."/>
        </authorList>
    </citation>
    <scope>NUCLEOTIDE SEQUENCE [LARGE SCALE GENOMIC DNA]</scope>
</reference>
<sequence>QEILAEERSGRQEEEVVAGLRRRVASRKEMTEARAQRNTDEFEKACREEVCRKEEICLQQEKEILRLQEILAEERSGRQEDKLEGAAARGQRNTDEFEKACREEARWKEEVLQRQICNLKQELLEAERFARVEDIQTKGSQRKTDEFEKACRQEAEQGHLLALKPHAAHLRAGVEAGEMVVEVHEAVLEAVQVLHSEGVNLADLDEETLEGEILQHVQSQSGPWKRSTIREFVLDALKAWIQNATPETRGALMTWASQEQEPKPAGWISDALADAF</sequence>
<accession>A0ABP0Q016</accession>
<protein>
    <submittedName>
        <fullName evidence="1">Uncharacterized protein</fullName>
    </submittedName>
</protein>
<evidence type="ECO:0000313" key="1">
    <source>
        <dbReference type="EMBL" id="CAK9081262.1"/>
    </source>
</evidence>
<proteinExistence type="predicted"/>
<name>A0ABP0Q016_9DINO</name>
<dbReference type="Proteomes" id="UP001642464">
    <property type="component" value="Unassembled WGS sequence"/>
</dbReference>
<dbReference type="EMBL" id="CAXAMM010038818">
    <property type="protein sequence ID" value="CAK9081262.1"/>
    <property type="molecule type" value="Genomic_DNA"/>
</dbReference>
<feature type="non-terminal residue" evidence="1">
    <location>
        <position position="1"/>
    </location>
</feature>